<accession>A0ABR4XKX5</accession>
<dbReference type="RefSeq" id="WP_036790722.1">
    <property type="nucleotide sequence ID" value="NZ_JQZV01000010.1"/>
</dbReference>
<sequence length="156" mass="17523">MNQTKKELSYFRLKLEAYLSDYHPELMTDTAFIAARADAALTAYADAVTQGFSHLEAEAMSSEVLYQGLHFSKHNTLVSILENEFSEELPEPLPEELAPILLGNKFIQAVFAKYDLTDDFDGSTEYDLLYTELTGTIVELIENSNLPMVKKADTSK</sequence>
<dbReference type="Proteomes" id="UP000030101">
    <property type="component" value="Unassembled WGS sequence"/>
</dbReference>
<dbReference type="InterPro" id="IPR036297">
    <property type="entry name" value="PG0816-like_sf"/>
</dbReference>
<gene>
    <name evidence="1" type="ORF">HQ43_05480</name>
</gene>
<evidence type="ECO:0000313" key="2">
    <source>
        <dbReference type="Proteomes" id="UP000030101"/>
    </source>
</evidence>
<keyword evidence="2" id="KW-1185">Reference proteome</keyword>
<organism evidence="1 2">
    <name type="scientific">Porphyromonas canoris</name>
    <dbReference type="NCBI Taxonomy" id="36875"/>
    <lineage>
        <taxon>Bacteria</taxon>
        <taxon>Pseudomonadati</taxon>
        <taxon>Bacteroidota</taxon>
        <taxon>Bacteroidia</taxon>
        <taxon>Bacteroidales</taxon>
        <taxon>Porphyromonadaceae</taxon>
        <taxon>Porphyromonas</taxon>
    </lineage>
</organism>
<comment type="caution">
    <text evidence="1">The sequence shown here is derived from an EMBL/GenBank/DDBJ whole genome shotgun (WGS) entry which is preliminary data.</text>
</comment>
<evidence type="ECO:0008006" key="3">
    <source>
        <dbReference type="Google" id="ProtNLM"/>
    </source>
</evidence>
<dbReference type="Pfam" id="PF08989">
    <property type="entry name" value="DUF1896"/>
    <property type="match status" value="1"/>
</dbReference>
<protein>
    <recommendedName>
        <fullName evidence="3">DUF1896 domain-containing protein</fullName>
    </recommendedName>
</protein>
<dbReference type="InterPro" id="IPR015082">
    <property type="entry name" value="DUF1896"/>
</dbReference>
<dbReference type="SUPFAM" id="SSF140753">
    <property type="entry name" value="PG0816-like"/>
    <property type="match status" value="1"/>
</dbReference>
<evidence type="ECO:0000313" key="1">
    <source>
        <dbReference type="EMBL" id="KGN92471.1"/>
    </source>
</evidence>
<dbReference type="Gene3D" id="1.10.8.340">
    <property type="entry name" value="PG0816-like"/>
    <property type="match status" value="1"/>
</dbReference>
<dbReference type="Gene3D" id="1.10.8.330">
    <property type="entry name" value="PG0816-like"/>
    <property type="match status" value="1"/>
</dbReference>
<reference evidence="1 2" key="1">
    <citation type="submission" date="2014-08" db="EMBL/GenBank/DDBJ databases">
        <title>Porphyromonas canoris strain:OH2762 Genome sequencing.</title>
        <authorList>
            <person name="Wallis C."/>
            <person name="Deusch O."/>
            <person name="O'Flynn C."/>
            <person name="Davis I."/>
            <person name="Jospin G."/>
            <person name="Darling A.E."/>
            <person name="Coil D.A."/>
            <person name="Alexiev A."/>
            <person name="Horsfall A."/>
            <person name="Kirkwood N."/>
            <person name="Harris S."/>
            <person name="Eisen J.A."/>
        </authorList>
    </citation>
    <scope>NUCLEOTIDE SEQUENCE [LARGE SCALE GENOMIC DNA]</scope>
    <source>
        <strain evidence="2">COT-108 OH2762</strain>
    </source>
</reference>
<dbReference type="EMBL" id="JQZV01000010">
    <property type="protein sequence ID" value="KGN92471.1"/>
    <property type="molecule type" value="Genomic_DNA"/>
</dbReference>
<name>A0ABR4XKX5_9PORP</name>
<proteinExistence type="predicted"/>